<dbReference type="EMBL" id="QKWP01000663">
    <property type="protein sequence ID" value="RIB16609.1"/>
    <property type="molecule type" value="Genomic_DNA"/>
</dbReference>
<dbReference type="OrthoDB" id="2415166at2759"/>
<organism evidence="4 5">
    <name type="scientific">Gigaspora rosea</name>
    <dbReference type="NCBI Taxonomy" id="44941"/>
    <lineage>
        <taxon>Eukaryota</taxon>
        <taxon>Fungi</taxon>
        <taxon>Fungi incertae sedis</taxon>
        <taxon>Mucoromycota</taxon>
        <taxon>Glomeromycotina</taxon>
        <taxon>Glomeromycetes</taxon>
        <taxon>Diversisporales</taxon>
        <taxon>Gigasporaceae</taxon>
        <taxon>Gigaspora</taxon>
    </lineage>
</organism>
<reference evidence="4 5" key="1">
    <citation type="submission" date="2018-06" db="EMBL/GenBank/DDBJ databases">
        <title>Comparative genomics reveals the genomic features of Rhizophagus irregularis, R. cerebriforme, R. diaphanum and Gigaspora rosea, and their symbiotic lifestyle signature.</title>
        <authorList>
            <person name="Morin E."/>
            <person name="San Clemente H."/>
            <person name="Chen E.C.H."/>
            <person name="De La Providencia I."/>
            <person name="Hainaut M."/>
            <person name="Kuo A."/>
            <person name="Kohler A."/>
            <person name="Murat C."/>
            <person name="Tang N."/>
            <person name="Roy S."/>
            <person name="Loubradou J."/>
            <person name="Henrissat B."/>
            <person name="Grigoriev I.V."/>
            <person name="Corradi N."/>
            <person name="Roux C."/>
            <person name="Martin F.M."/>
        </authorList>
    </citation>
    <scope>NUCLEOTIDE SEQUENCE [LARGE SCALE GENOMIC DNA]</scope>
    <source>
        <strain evidence="4 5">DAOM 194757</strain>
    </source>
</reference>
<sequence length="434" mass="50722">MEDVRLVEIKESQLHSLDDYLNVLKMILLVNKNAGRTNNYVMPIVADWPGQLFIRKALTNIHQQNTKIPASINAFIPILGPLHVSLNSREQVLKIYYSFFKMLFHAVFGKRKVLARKPKPWRINLLLELAYQGWITIKPKILAKFEATCKDVEYRMLIDLLDNVIPATLDVYAVLFRSGSFDEYVETVFRIWTFALRWNRKNYNKAPLVFLSDIFYWQEKEHPMLEVVKMFLVNFNDYFIENFHSKIRANTSSGDSVDTIIKQACILVFLHIKTVGNITDKSWKKQGKKKKEVLKYKLAALNEEVDVMFLPTGYSTSIPPSQGLCDDCFKPLSEKGDSTVLICGHGFHWHCYDMMEYGCRHCEQYYKNGIYKNVNSFLKRLEKGANNITEEDGIEEPQDSEETEEDTEEHEFIQERDERDVLKLQNALEEVDKW</sequence>
<protein>
    <recommendedName>
        <fullName evidence="3">RING-type domain-containing protein</fullName>
    </recommendedName>
</protein>
<comment type="caution">
    <text evidence="4">The sequence shown here is derived from an EMBL/GenBank/DDBJ whole genome shotgun (WGS) entry which is preliminary data.</text>
</comment>
<accession>A0A397V6S4</accession>
<evidence type="ECO:0000256" key="1">
    <source>
        <dbReference type="PROSITE-ProRule" id="PRU00175"/>
    </source>
</evidence>
<dbReference type="AlphaFoldDB" id="A0A397V6S4"/>
<feature type="domain" description="RING-type" evidence="3">
    <location>
        <begin position="325"/>
        <end position="363"/>
    </location>
</feature>
<dbReference type="CDD" id="cd16448">
    <property type="entry name" value="RING-H2"/>
    <property type="match status" value="1"/>
</dbReference>
<evidence type="ECO:0000313" key="4">
    <source>
        <dbReference type="EMBL" id="RIB16609.1"/>
    </source>
</evidence>
<dbReference type="PROSITE" id="PS50089">
    <property type="entry name" value="ZF_RING_2"/>
    <property type="match status" value="1"/>
</dbReference>
<name>A0A397V6S4_9GLOM</name>
<feature type="region of interest" description="Disordered" evidence="2">
    <location>
        <begin position="388"/>
        <end position="416"/>
    </location>
</feature>
<dbReference type="Proteomes" id="UP000266673">
    <property type="component" value="Unassembled WGS sequence"/>
</dbReference>
<proteinExistence type="predicted"/>
<keyword evidence="1" id="KW-0479">Metal-binding</keyword>
<gene>
    <name evidence="4" type="ORF">C2G38_2316096</name>
</gene>
<keyword evidence="5" id="KW-1185">Reference proteome</keyword>
<keyword evidence="1" id="KW-0863">Zinc-finger</keyword>
<evidence type="ECO:0000256" key="2">
    <source>
        <dbReference type="SAM" id="MobiDB-lite"/>
    </source>
</evidence>
<dbReference type="STRING" id="44941.A0A397V6S4"/>
<evidence type="ECO:0000259" key="3">
    <source>
        <dbReference type="PROSITE" id="PS50089"/>
    </source>
</evidence>
<keyword evidence="1" id="KW-0862">Zinc</keyword>
<dbReference type="GO" id="GO:0008270">
    <property type="term" value="F:zinc ion binding"/>
    <property type="evidence" value="ECO:0007669"/>
    <property type="project" value="UniProtKB-KW"/>
</dbReference>
<dbReference type="InterPro" id="IPR001841">
    <property type="entry name" value="Znf_RING"/>
</dbReference>
<evidence type="ECO:0000313" key="5">
    <source>
        <dbReference type="Proteomes" id="UP000266673"/>
    </source>
</evidence>
<feature type="compositionally biased region" description="Acidic residues" evidence="2">
    <location>
        <begin position="389"/>
        <end position="409"/>
    </location>
</feature>